<dbReference type="RefSeq" id="WP_101332132.1">
    <property type="nucleotide sequence ID" value="NZ_PJNH01000003.1"/>
</dbReference>
<protein>
    <submittedName>
        <fullName evidence="2">Uncharacterized protein</fullName>
    </submittedName>
</protein>
<keyword evidence="1" id="KW-0812">Transmembrane</keyword>
<feature type="transmembrane region" description="Helical" evidence="1">
    <location>
        <begin position="18"/>
        <end position="36"/>
    </location>
</feature>
<dbReference type="Proteomes" id="UP000243524">
    <property type="component" value="Unassembled WGS sequence"/>
</dbReference>
<keyword evidence="1" id="KW-1133">Transmembrane helix</keyword>
<accession>A0A2I0QSM3</accession>
<proteinExistence type="predicted"/>
<name>A0A2I0QSM3_9BACI</name>
<keyword evidence="3" id="KW-1185">Reference proteome</keyword>
<feature type="transmembrane region" description="Helical" evidence="1">
    <location>
        <begin position="138"/>
        <end position="158"/>
    </location>
</feature>
<feature type="transmembrane region" description="Helical" evidence="1">
    <location>
        <begin position="48"/>
        <end position="66"/>
    </location>
</feature>
<gene>
    <name evidence="2" type="ORF">CEY16_11255</name>
</gene>
<keyword evidence="1" id="KW-0472">Membrane</keyword>
<sequence length="241" mass="28145">MDNWKKAAWIAKFELKKSLLGIVLLLVILAILPFLVHNSFEDYMQNNYMGFDGFFIIIFGFLAIWCKPKHFQYQKIEGDLWASPYFVMLHQLSIPKDVLVKSRFIVFFTYSIPFHILLLVVIYAFVPYVQSLFSIWEFVSFAIIWIGVGIVIGAIYPASDSGDYVTMQKMIVYFIAGVMGYFLVSFALYYFSDYGIVYWTAEWAANYPLISIIISVLISTLSIQYWIHYTKKNMNKIDYLI</sequence>
<dbReference type="EMBL" id="PJNH01000003">
    <property type="protein sequence ID" value="PKR77304.1"/>
    <property type="molecule type" value="Genomic_DNA"/>
</dbReference>
<feature type="transmembrane region" description="Helical" evidence="1">
    <location>
        <begin position="104"/>
        <end position="126"/>
    </location>
</feature>
<dbReference type="OrthoDB" id="2965073at2"/>
<evidence type="ECO:0000313" key="3">
    <source>
        <dbReference type="Proteomes" id="UP000243524"/>
    </source>
</evidence>
<reference evidence="2 3" key="1">
    <citation type="submission" date="2017-06" db="EMBL/GenBank/DDBJ databases">
        <title>the draft geome sequence of Illustriluteabacillus marina B3227.</title>
        <authorList>
            <person name="He R.-H."/>
            <person name="Du Z.-J."/>
        </authorList>
    </citation>
    <scope>NUCLEOTIDE SEQUENCE [LARGE SCALE GENOMIC DNA]</scope>
    <source>
        <strain evidence="2 3">B3227</strain>
    </source>
</reference>
<feature type="transmembrane region" description="Helical" evidence="1">
    <location>
        <begin position="203"/>
        <end position="227"/>
    </location>
</feature>
<evidence type="ECO:0000256" key="1">
    <source>
        <dbReference type="SAM" id="Phobius"/>
    </source>
</evidence>
<feature type="transmembrane region" description="Helical" evidence="1">
    <location>
        <begin position="170"/>
        <end position="191"/>
    </location>
</feature>
<comment type="caution">
    <text evidence="2">The sequence shown here is derived from an EMBL/GenBank/DDBJ whole genome shotgun (WGS) entry which is preliminary data.</text>
</comment>
<evidence type="ECO:0000313" key="2">
    <source>
        <dbReference type="EMBL" id="PKR77304.1"/>
    </source>
</evidence>
<organism evidence="2 3">
    <name type="scientific">Halalkalibacillus sediminis</name>
    <dbReference type="NCBI Taxonomy" id="2018042"/>
    <lineage>
        <taxon>Bacteria</taxon>
        <taxon>Bacillati</taxon>
        <taxon>Bacillota</taxon>
        <taxon>Bacilli</taxon>
        <taxon>Bacillales</taxon>
        <taxon>Bacillaceae</taxon>
        <taxon>Halalkalibacillus</taxon>
    </lineage>
</organism>
<dbReference type="AlphaFoldDB" id="A0A2I0QSM3"/>